<feature type="region of interest" description="Disordered" evidence="1">
    <location>
        <begin position="83"/>
        <end position="104"/>
    </location>
</feature>
<gene>
    <name evidence="2" type="ORF">FRC96_06965</name>
</gene>
<sequence>MIDDEGLTLVESGPQSILQQVRIPFEDVSELFINRGALGSWLGMLEDNHLVVRWNTASFAVFGDGLSIEELAAIKSAIEQKRTTGSDTASLKPSSIFSLSPARA</sequence>
<evidence type="ECO:0000313" key="2">
    <source>
        <dbReference type="EMBL" id="TXD39592.1"/>
    </source>
</evidence>
<dbReference type="EMBL" id="VOSL01000032">
    <property type="protein sequence ID" value="TXD39592.1"/>
    <property type="molecule type" value="Genomic_DNA"/>
</dbReference>
<evidence type="ECO:0000256" key="1">
    <source>
        <dbReference type="SAM" id="MobiDB-lite"/>
    </source>
</evidence>
<protein>
    <submittedName>
        <fullName evidence="2">Uncharacterized protein</fullName>
    </submittedName>
</protein>
<comment type="caution">
    <text evidence="2">The sequence shown here is derived from an EMBL/GenBank/DDBJ whole genome shotgun (WGS) entry which is preliminary data.</text>
</comment>
<dbReference type="Proteomes" id="UP000321046">
    <property type="component" value="Unassembled WGS sequence"/>
</dbReference>
<organism evidence="2 3">
    <name type="scientific">Lujinxingia vulgaris</name>
    <dbReference type="NCBI Taxonomy" id="2600176"/>
    <lineage>
        <taxon>Bacteria</taxon>
        <taxon>Deltaproteobacteria</taxon>
        <taxon>Bradymonadales</taxon>
        <taxon>Lujinxingiaceae</taxon>
        <taxon>Lujinxingia</taxon>
    </lineage>
</organism>
<dbReference type="AlphaFoldDB" id="A0A5C6XCA9"/>
<accession>A0A5C6XCA9</accession>
<name>A0A5C6XCA9_9DELT</name>
<reference evidence="2 3" key="1">
    <citation type="submission" date="2019-08" db="EMBL/GenBank/DDBJ databases">
        <title>Bradymonadales sp. TMQ2.</title>
        <authorList>
            <person name="Liang Q."/>
        </authorList>
    </citation>
    <scope>NUCLEOTIDE SEQUENCE [LARGE SCALE GENOMIC DNA]</scope>
    <source>
        <strain evidence="2 3">TMQ2</strain>
    </source>
</reference>
<feature type="compositionally biased region" description="Polar residues" evidence="1">
    <location>
        <begin position="85"/>
        <end position="98"/>
    </location>
</feature>
<dbReference type="RefSeq" id="WP_146973786.1">
    <property type="nucleotide sequence ID" value="NZ_VOSL01000032.1"/>
</dbReference>
<proteinExistence type="predicted"/>
<evidence type="ECO:0000313" key="3">
    <source>
        <dbReference type="Proteomes" id="UP000321046"/>
    </source>
</evidence>